<comment type="similarity">
    <text evidence="2 11">Belongs to the TFB4 family.</text>
</comment>
<keyword evidence="3 11" id="KW-0479">Metal-binding</keyword>
<evidence type="ECO:0000256" key="5">
    <source>
        <dbReference type="ARBA" id="ARBA00022771"/>
    </source>
</evidence>
<evidence type="ECO:0000256" key="10">
    <source>
        <dbReference type="ARBA" id="ARBA00023242"/>
    </source>
</evidence>
<dbReference type="EMBL" id="BRXX01000250">
    <property type="protein sequence ID" value="GMI00626.1"/>
    <property type="molecule type" value="Genomic_DNA"/>
</dbReference>
<dbReference type="PANTHER" id="PTHR12831">
    <property type="entry name" value="TRANSCRIPTION INITIATION FACTOR IIH TFIIH , POLYPEPTIDE 3-RELATED"/>
    <property type="match status" value="1"/>
</dbReference>
<dbReference type="AlphaFoldDB" id="A0A9W7F3B8"/>
<gene>
    <name evidence="12" type="ORF">TrVE_jg13288</name>
</gene>
<dbReference type="Pfam" id="PF03850">
    <property type="entry name" value="Tfb4"/>
    <property type="match status" value="1"/>
</dbReference>
<evidence type="ECO:0000256" key="1">
    <source>
        <dbReference type="ARBA" id="ARBA00004123"/>
    </source>
</evidence>
<evidence type="ECO:0000313" key="13">
    <source>
        <dbReference type="Proteomes" id="UP001165160"/>
    </source>
</evidence>
<dbReference type="InterPro" id="IPR004600">
    <property type="entry name" value="TFIIH_Tfb4/GTF2H3"/>
</dbReference>
<protein>
    <recommendedName>
        <fullName evidence="14">RNA polymerase II transcription factor B subunit 4</fullName>
    </recommendedName>
</protein>
<evidence type="ECO:0008006" key="14">
    <source>
        <dbReference type="Google" id="ProtNLM"/>
    </source>
</evidence>
<dbReference type="GO" id="GO:0005675">
    <property type="term" value="C:transcription factor TFIIH holo complex"/>
    <property type="evidence" value="ECO:0007669"/>
    <property type="project" value="UniProtKB-UniRule"/>
</dbReference>
<dbReference type="PANTHER" id="PTHR12831:SF0">
    <property type="entry name" value="GENERAL TRANSCRIPTION FACTOR IIH SUBUNIT 3"/>
    <property type="match status" value="1"/>
</dbReference>
<evidence type="ECO:0000256" key="6">
    <source>
        <dbReference type="ARBA" id="ARBA00022833"/>
    </source>
</evidence>
<evidence type="ECO:0000313" key="12">
    <source>
        <dbReference type="EMBL" id="GMI00626.1"/>
    </source>
</evidence>
<evidence type="ECO:0000256" key="11">
    <source>
        <dbReference type="RuleBase" id="RU368090"/>
    </source>
</evidence>
<evidence type="ECO:0000256" key="8">
    <source>
        <dbReference type="ARBA" id="ARBA00023163"/>
    </source>
</evidence>
<dbReference type="GO" id="GO:0006355">
    <property type="term" value="P:regulation of DNA-templated transcription"/>
    <property type="evidence" value="ECO:0007669"/>
    <property type="project" value="InterPro"/>
</dbReference>
<evidence type="ECO:0000256" key="7">
    <source>
        <dbReference type="ARBA" id="ARBA00023015"/>
    </source>
</evidence>
<evidence type="ECO:0000256" key="9">
    <source>
        <dbReference type="ARBA" id="ARBA00023204"/>
    </source>
</evidence>
<accession>A0A9W7F3B8</accession>
<dbReference type="InterPro" id="IPR036465">
    <property type="entry name" value="vWFA_dom_sf"/>
</dbReference>
<keyword evidence="10 11" id="KW-0539">Nucleus</keyword>
<dbReference type="GO" id="GO:0006289">
    <property type="term" value="P:nucleotide-excision repair"/>
    <property type="evidence" value="ECO:0007669"/>
    <property type="project" value="UniProtKB-UniRule"/>
</dbReference>
<organism evidence="12 13">
    <name type="scientific">Triparma verrucosa</name>
    <dbReference type="NCBI Taxonomy" id="1606542"/>
    <lineage>
        <taxon>Eukaryota</taxon>
        <taxon>Sar</taxon>
        <taxon>Stramenopiles</taxon>
        <taxon>Ochrophyta</taxon>
        <taxon>Bolidophyceae</taxon>
        <taxon>Parmales</taxon>
        <taxon>Triparmaceae</taxon>
        <taxon>Triparma</taxon>
    </lineage>
</organism>
<dbReference type="GO" id="GO:0000439">
    <property type="term" value="C:transcription factor TFIIH core complex"/>
    <property type="evidence" value="ECO:0007669"/>
    <property type="project" value="UniProtKB-UniRule"/>
</dbReference>
<comment type="subcellular location">
    <subcellularLocation>
        <location evidence="1 11">Nucleus</location>
    </subcellularLocation>
</comment>
<keyword evidence="4 11" id="KW-0227">DNA damage</keyword>
<evidence type="ECO:0000256" key="2">
    <source>
        <dbReference type="ARBA" id="ARBA00005273"/>
    </source>
</evidence>
<keyword evidence="7 11" id="KW-0805">Transcription regulation</keyword>
<reference evidence="13" key="1">
    <citation type="journal article" date="2023" name="Commun. Biol.">
        <title>Genome analysis of Parmales, the sister group of diatoms, reveals the evolutionary specialization of diatoms from phago-mixotrophs to photoautotrophs.</title>
        <authorList>
            <person name="Ban H."/>
            <person name="Sato S."/>
            <person name="Yoshikawa S."/>
            <person name="Yamada K."/>
            <person name="Nakamura Y."/>
            <person name="Ichinomiya M."/>
            <person name="Sato N."/>
            <person name="Blanc-Mathieu R."/>
            <person name="Endo H."/>
            <person name="Kuwata A."/>
            <person name="Ogata H."/>
        </authorList>
    </citation>
    <scope>NUCLEOTIDE SEQUENCE [LARGE SCALE GENOMIC DNA]</scope>
    <source>
        <strain evidence="13">NIES 3699</strain>
    </source>
</reference>
<name>A0A9W7F3B8_9STRA</name>
<keyword evidence="5 11" id="KW-0863">Zinc-finger</keyword>
<evidence type="ECO:0000256" key="4">
    <source>
        <dbReference type="ARBA" id="ARBA00022763"/>
    </source>
</evidence>
<keyword evidence="6 11" id="KW-0862">Zinc</keyword>
<comment type="caution">
    <text evidence="12">The sequence shown here is derived from an EMBL/GenBank/DDBJ whole genome shotgun (WGS) entry which is preliminary data.</text>
</comment>
<proteinExistence type="inferred from homology"/>
<keyword evidence="9 11" id="KW-0234">DNA repair</keyword>
<evidence type="ECO:0000256" key="3">
    <source>
        <dbReference type="ARBA" id="ARBA00022723"/>
    </source>
</evidence>
<keyword evidence="8 11" id="KW-0804">Transcription</keyword>
<dbReference type="Gene3D" id="3.40.50.410">
    <property type="entry name" value="von Willebrand factor, type A domain"/>
    <property type="match status" value="1"/>
</dbReference>
<dbReference type="GO" id="GO:0008270">
    <property type="term" value="F:zinc ion binding"/>
    <property type="evidence" value="ECO:0007669"/>
    <property type="project" value="UniProtKB-KW"/>
</dbReference>
<sequence>MSQTITIVLDLAAEAHRARLSTVDSKGRFKGPALIHLHVIPSLKVFLNAFEAANPSSDWSLICCTNTKVETVGRTREGIDLDAIMRMLDDGVKKAEVEEDAAPTTLASSEPKANPNISISKGISAGVTTAVCRINSYLNKNLPGGLANRKRKHETALSASVSGADDGFTNLHKNSDETKSQNNVIESRILVIQTGEDWMPHYNNLMNCAFAAKSAGVCVDALQLFCSSDKKEERSSMLSQLTHITGGLFMRPPTPAGQVHGALTQILLTVYLVNKSSRNVLSPVVVETVEFKGRCYETGNKIDIGFVCNLCLSVFERKLDTCLTCGSKV</sequence>
<keyword evidence="13" id="KW-1185">Reference proteome</keyword>
<dbReference type="Proteomes" id="UP001165160">
    <property type="component" value="Unassembled WGS sequence"/>
</dbReference>